<dbReference type="PROSITE" id="PS51257">
    <property type="entry name" value="PROKAR_LIPOPROTEIN"/>
    <property type="match status" value="1"/>
</dbReference>
<evidence type="ECO:0000256" key="3">
    <source>
        <dbReference type="PROSITE-ProRule" id="PRU00339"/>
    </source>
</evidence>
<gene>
    <name evidence="4" type="ORF">DCC88_10230</name>
</gene>
<comment type="caution">
    <text evidence="4">The sequence shown here is derived from an EMBL/GenBank/DDBJ whole genome shotgun (WGS) entry which is preliminary data.</text>
</comment>
<reference evidence="4" key="1">
    <citation type="submission" date="2018-04" db="EMBL/GenBank/DDBJ databases">
        <title>Draft genome sequence of the Candidatus Spirobacillus cienkowskii, a pathogen of freshwater Daphnia species, reconstructed from hemolymph metagenomic reads.</title>
        <authorList>
            <person name="Bresciani L."/>
            <person name="Lemos L.N."/>
            <person name="Wale N."/>
            <person name="Lin J.Y."/>
            <person name="Fernandes G.R."/>
            <person name="Duffy M.A."/>
            <person name="Rodrigues J.M."/>
        </authorList>
    </citation>
    <scope>NUCLEOTIDE SEQUENCE [LARGE SCALE GENOMIC DNA]</scope>
    <source>
        <strain evidence="4">Binning01</strain>
    </source>
</reference>
<sequence>MSSLRSELYFYIFILVYLVSACQTNKVEVAKNIGSTRENIDKNSSSYVNMRITRILHDFEASRITEAESDEAFLLGKIFEEKKEFEIAKKLYLINFFSSKNLTGGLSLVNCLVNLKEYDEALDIALKLTVLFPKNPDVELSLANIYFLKNDQKSLVKTLESAYKKFPSNETIFVKYALNINKGSKKILEKFLLKHPKSTSVILSLSELYFNEKNYKKSLNYAKSAYLIDSDNVEIISIIAKIEQQQKNYKEAEKYFKLAFEKELDNNLNAQNYVNILLYQKKIQEALSILLKLESSSDEHVPFPPEFSFQIARILLVNKDYEGAKKRLLTLDSMNYADPHIKYYLALCSQGLRSFQEALKYLSEVPENSSLYQESRKGIILIQINSKNKMDALDSIKKFEISKNNLVEDSIFKANILAYFSKYDEALGILNYAINKKPNARELYLKKAEYIKYTESKDAAITLAEKIASKWPNYADGLNFLGYSLIEKNEKLDYAKKVLLKAISIDPQNGFYLDSLGWLYYQKNDISNSLRYLNEALKYEPEEPVIMYHLAMAQFKDEMYNESLNNFYEANRLLENLLPYQIESDQEIVKISKSINVKILEVKKIIEKQKYQTNS</sequence>
<evidence type="ECO:0008006" key="6">
    <source>
        <dbReference type="Google" id="ProtNLM"/>
    </source>
</evidence>
<dbReference type="SMART" id="SM00028">
    <property type="entry name" value="TPR"/>
    <property type="match status" value="7"/>
</dbReference>
<dbReference type="InterPro" id="IPR051012">
    <property type="entry name" value="CellSynth/LPSAsmb/PSIAsmb"/>
</dbReference>
<dbReference type="Gene3D" id="1.25.40.10">
    <property type="entry name" value="Tetratricopeptide repeat domain"/>
    <property type="match status" value="4"/>
</dbReference>
<accession>A0A369KPD3</accession>
<proteinExistence type="predicted"/>
<dbReference type="InterPro" id="IPR019734">
    <property type="entry name" value="TPR_rpt"/>
</dbReference>
<evidence type="ECO:0000256" key="2">
    <source>
        <dbReference type="ARBA" id="ARBA00022803"/>
    </source>
</evidence>
<dbReference type="Proteomes" id="UP000253934">
    <property type="component" value="Unassembled WGS sequence"/>
</dbReference>
<evidence type="ECO:0000313" key="5">
    <source>
        <dbReference type="Proteomes" id="UP000253934"/>
    </source>
</evidence>
<keyword evidence="2 3" id="KW-0802">TPR repeat</keyword>
<dbReference type="PROSITE" id="PS50005">
    <property type="entry name" value="TPR"/>
    <property type="match status" value="1"/>
</dbReference>
<evidence type="ECO:0000256" key="1">
    <source>
        <dbReference type="ARBA" id="ARBA00022737"/>
    </source>
</evidence>
<dbReference type="EMBL" id="QOVW01000086">
    <property type="protein sequence ID" value="RDB35422.1"/>
    <property type="molecule type" value="Genomic_DNA"/>
</dbReference>
<name>A0A369KPD3_9BACT</name>
<dbReference type="InterPro" id="IPR011990">
    <property type="entry name" value="TPR-like_helical_dom_sf"/>
</dbReference>
<keyword evidence="5" id="KW-1185">Reference proteome</keyword>
<feature type="repeat" description="TPR" evidence="3">
    <location>
        <begin position="510"/>
        <end position="543"/>
    </location>
</feature>
<dbReference type="SUPFAM" id="SSF48452">
    <property type="entry name" value="TPR-like"/>
    <property type="match status" value="2"/>
</dbReference>
<dbReference type="PANTHER" id="PTHR45586">
    <property type="entry name" value="TPR REPEAT-CONTAINING PROTEIN PA4667"/>
    <property type="match status" value="1"/>
</dbReference>
<keyword evidence="1" id="KW-0677">Repeat</keyword>
<dbReference type="PANTHER" id="PTHR45586:SF1">
    <property type="entry name" value="LIPOPOLYSACCHARIDE ASSEMBLY PROTEIN B"/>
    <property type="match status" value="1"/>
</dbReference>
<dbReference type="AlphaFoldDB" id="A0A369KPD3"/>
<organism evidence="4 5">
    <name type="scientific">Spirobacillus cienkowskii</name>
    <dbReference type="NCBI Taxonomy" id="495820"/>
    <lineage>
        <taxon>Bacteria</taxon>
        <taxon>Pseudomonadati</taxon>
        <taxon>Bdellovibrionota</taxon>
        <taxon>Oligoflexia</taxon>
        <taxon>Silvanigrellales</taxon>
        <taxon>Spirobacillus</taxon>
    </lineage>
</organism>
<evidence type="ECO:0000313" key="4">
    <source>
        <dbReference type="EMBL" id="RDB35422.1"/>
    </source>
</evidence>
<protein>
    <recommendedName>
        <fullName evidence="6">Tetratricopeptide repeat protein</fullName>
    </recommendedName>
</protein>